<dbReference type="GO" id="GO:0015562">
    <property type="term" value="F:efflux transmembrane transporter activity"/>
    <property type="evidence" value="ECO:0007669"/>
    <property type="project" value="InterPro"/>
</dbReference>
<reference evidence="9" key="1">
    <citation type="journal article" date="2014" name="Int. J. Syst. Evol. Microbiol.">
        <title>Complete genome sequence of Corynebacterium casei LMG S-19264T (=DSM 44701T), isolated from a smear-ripened cheese.</title>
        <authorList>
            <consortium name="US DOE Joint Genome Institute (JGI-PGF)"/>
            <person name="Walter F."/>
            <person name="Albersmeier A."/>
            <person name="Kalinowski J."/>
            <person name="Ruckert C."/>
        </authorList>
    </citation>
    <scope>NUCLEOTIDE SEQUENCE</scope>
    <source>
        <strain evidence="9">CGMCC 1.15322</strain>
    </source>
</reference>
<comment type="subcellular location">
    <subcellularLocation>
        <location evidence="1">Cell outer membrane</location>
    </subcellularLocation>
</comment>
<protein>
    <submittedName>
        <fullName evidence="9">Uncharacterized protein</fullName>
    </submittedName>
</protein>
<evidence type="ECO:0000256" key="1">
    <source>
        <dbReference type="ARBA" id="ARBA00004442"/>
    </source>
</evidence>
<dbReference type="GO" id="GO:1990281">
    <property type="term" value="C:efflux pump complex"/>
    <property type="evidence" value="ECO:0007669"/>
    <property type="project" value="TreeGrafter"/>
</dbReference>
<dbReference type="RefSeq" id="WP_188709640.1">
    <property type="nucleotide sequence ID" value="NZ_BMIG01000015.1"/>
</dbReference>
<evidence type="ECO:0000256" key="2">
    <source>
        <dbReference type="ARBA" id="ARBA00007613"/>
    </source>
</evidence>
<evidence type="ECO:0000256" key="6">
    <source>
        <dbReference type="ARBA" id="ARBA00023136"/>
    </source>
</evidence>
<keyword evidence="6" id="KW-0472">Membrane</keyword>
<dbReference type="Proteomes" id="UP000620596">
    <property type="component" value="Unassembled WGS sequence"/>
</dbReference>
<evidence type="ECO:0000313" key="9">
    <source>
        <dbReference type="EMBL" id="GGB09713.1"/>
    </source>
</evidence>
<evidence type="ECO:0000256" key="5">
    <source>
        <dbReference type="ARBA" id="ARBA00022692"/>
    </source>
</evidence>
<dbReference type="PANTHER" id="PTHR30026">
    <property type="entry name" value="OUTER MEMBRANE PROTEIN TOLC"/>
    <property type="match status" value="1"/>
</dbReference>
<keyword evidence="4" id="KW-1134">Transmembrane beta strand</keyword>
<dbReference type="InterPro" id="IPR051906">
    <property type="entry name" value="TolC-like"/>
</dbReference>
<feature type="chain" id="PRO_5036974188" evidence="8">
    <location>
        <begin position="21"/>
        <end position="411"/>
    </location>
</feature>
<dbReference type="Gene3D" id="1.20.1600.10">
    <property type="entry name" value="Outer membrane efflux proteins (OEP)"/>
    <property type="match status" value="1"/>
</dbReference>
<evidence type="ECO:0000256" key="8">
    <source>
        <dbReference type="SAM" id="SignalP"/>
    </source>
</evidence>
<name>A0A916WKV4_9BURK</name>
<dbReference type="InterPro" id="IPR003423">
    <property type="entry name" value="OMP_efflux"/>
</dbReference>
<evidence type="ECO:0000313" key="10">
    <source>
        <dbReference type="Proteomes" id="UP000620596"/>
    </source>
</evidence>
<gene>
    <name evidence="9" type="ORF">GCM10011496_33270</name>
</gene>
<dbReference type="AlphaFoldDB" id="A0A916WKV4"/>
<evidence type="ECO:0000256" key="4">
    <source>
        <dbReference type="ARBA" id="ARBA00022452"/>
    </source>
</evidence>
<organism evidence="9 10">
    <name type="scientific">Polaromonas eurypsychrophila</name>
    <dbReference type="NCBI Taxonomy" id="1614635"/>
    <lineage>
        <taxon>Bacteria</taxon>
        <taxon>Pseudomonadati</taxon>
        <taxon>Pseudomonadota</taxon>
        <taxon>Betaproteobacteria</taxon>
        <taxon>Burkholderiales</taxon>
        <taxon>Comamonadaceae</taxon>
        <taxon>Polaromonas</taxon>
    </lineage>
</organism>
<reference evidence="9" key="2">
    <citation type="submission" date="2020-09" db="EMBL/GenBank/DDBJ databases">
        <authorList>
            <person name="Sun Q."/>
            <person name="Zhou Y."/>
        </authorList>
    </citation>
    <scope>NUCLEOTIDE SEQUENCE</scope>
    <source>
        <strain evidence="9">CGMCC 1.15322</strain>
    </source>
</reference>
<dbReference type="PANTHER" id="PTHR30026:SF20">
    <property type="entry name" value="OUTER MEMBRANE PROTEIN TOLC"/>
    <property type="match status" value="1"/>
</dbReference>
<dbReference type="SUPFAM" id="SSF56954">
    <property type="entry name" value="Outer membrane efflux proteins (OEP)"/>
    <property type="match status" value="1"/>
</dbReference>
<comment type="similarity">
    <text evidence="2">Belongs to the outer membrane factor (OMF) (TC 1.B.17) family.</text>
</comment>
<sequence>MRFQRCLPLVGLLLASLVTAGELTDGFQNALQTDPAFQGARAELEANQITAKQAGRAYWPELGLKFGDRTETGGSQRTIQIAQPLVSAERLTTLLGASSLDLKAEATLQQRMDQLAVRYFATVTELIRTRESLGLNLRKKEALELQTVAAKRAFELGTGTVTDQRDTLVRLQQARAEEQGLKARRAAAERQFLAMTGQPAQPDAFVLAHKRRSLVLPNISQLKGSLLQHNPALIAARQDERLADLDVWRKRGAFLPQVNFIAKQTTISSGGSANYVGVSVDFPLQSSSILAIDASKATARKSVADARAVEQNAMLEVERLYALVESGQVESDIRLDAIEAAQLSVEGNKQSYKGGVRSQLDVLNSIQILFEVQDQYVTSVLSMASNLVSLHSQVGATPATEILMLLENLLF</sequence>
<keyword evidence="10" id="KW-1185">Reference proteome</keyword>
<evidence type="ECO:0000256" key="7">
    <source>
        <dbReference type="ARBA" id="ARBA00023237"/>
    </source>
</evidence>
<evidence type="ECO:0000256" key="3">
    <source>
        <dbReference type="ARBA" id="ARBA00022448"/>
    </source>
</evidence>
<feature type="signal peptide" evidence="8">
    <location>
        <begin position="1"/>
        <end position="20"/>
    </location>
</feature>
<dbReference type="GO" id="GO:0015288">
    <property type="term" value="F:porin activity"/>
    <property type="evidence" value="ECO:0007669"/>
    <property type="project" value="TreeGrafter"/>
</dbReference>
<dbReference type="EMBL" id="BMIG01000015">
    <property type="protein sequence ID" value="GGB09713.1"/>
    <property type="molecule type" value="Genomic_DNA"/>
</dbReference>
<keyword evidence="8" id="KW-0732">Signal</keyword>
<keyword evidence="5" id="KW-0812">Transmembrane</keyword>
<accession>A0A916WKV4</accession>
<proteinExistence type="inferred from homology"/>
<dbReference type="Pfam" id="PF02321">
    <property type="entry name" value="OEP"/>
    <property type="match status" value="1"/>
</dbReference>
<comment type="caution">
    <text evidence="9">The sequence shown here is derived from an EMBL/GenBank/DDBJ whole genome shotgun (WGS) entry which is preliminary data.</text>
</comment>
<keyword evidence="3" id="KW-0813">Transport</keyword>
<dbReference type="GO" id="GO:0009279">
    <property type="term" value="C:cell outer membrane"/>
    <property type="evidence" value="ECO:0007669"/>
    <property type="project" value="UniProtKB-SubCell"/>
</dbReference>
<keyword evidence="7" id="KW-0998">Cell outer membrane</keyword>